<comment type="caution">
    <text evidence="2">The sequence shown here is derived from an EMBL/GenBank/DDBJ whole genome shotgun (WGS) entry which is preliminary data.</text>
</comment>
<keyword evidence="1" id="KW-1133">Transmembrane helix</keyword>
<evidence type="ECO:0000256" key="1">
    <source>
        <dbReference type="SAM" id="Phobius"/>
    </source>
</evidence>
<accession>A0AAE3QKI3</accession>
<keyword evidence="1" id="KW-0472">Membrane</keyword>
<evidence type="ECO:0000313" key="3">
    <source>
        <dbReference type="Proteomes" id="UP001241110"/>
    </source>
</evidence>
<name>A0AAE3QKI3_9BACT</name>
<reference evidence="2" key="1">
    <citation type="submission" date="2023-05" db="EMBL/GenBank/DDBJ databases">
        <authorList>
            <person name="Zhang X."/>
        </authorList>
    </citation>
    <scope>NUCLEOTIDE SEQUENCE</scope>
    <source>
        <strain evidence="2">YF14B1</strain>
    </source>
</reference>
<dbReference type="EMBL" id="JASJOS010000001">
    <property type="protein sequence ID" value="MDJ1479165.1"/>
    <property type="molecule type" value="Genomic_DNA"/>
</dbReference>
<dbReference type="RefSeq" id="WP_313975124.1">
    <property type="nucleotide sequence ID" value="NZ_JASJOS010000001.1"/>
</dbReference>
<sequence length="96" mass="10615">MKKSVIIWITALILLIGFSTTDLQAQCAMCRASVESNLSSGESTLGSGLNKGILFLLAMPYLAISIIAYLWYRTSIKERSKRLYVATILKEKLNIG</sequence>
<keyword evidence="1" id="KW-0812">Transmembrane</keyword>
<evidence type="ECO:0000313" key="2">
    <source>
        <dbReference type="EMBL" id="MDJ1479165.1"/>
    </source>
</evidence>
<dbReference type="AlphaFoldDB" id="A0AAE3QKI3"/>
<protein>
    <submittedName>
        <fullName evidence="2">Uncharacterized protein</fullName>
    </submittedName>
</protein>
<feature type="transmembrane region" description="Helical" evidence="1">
    <location>
        <begin position="51"/>
        <end position="72"/>
    </location>
</feature>
<dbReference type="Proteomes" id="UP001241110">
    <property type="component" value="Unassembled WGS sequence"/>
</dbReference>
<gene>
    <name evidence="2" type="ORF">QNI16_01640</name>
</gene>
<proteinExistence type="predicted"/>
<organism evidence="2 3">
    <name type="scientific">Xanthocytophaga flava</name>
    <dbReference type="NCBI Taxonomy" id="3048013"/>
    <lineage>
        <taxon>Bacteria</taxon>
        <taxon>Pseudomonadati</taxon>
        <taxon>Bacteroidota</taxon>
        <taxon>Cytophagia</taxon>
        <taxon>Cytophagales</taxon>
        <taxon>Rhodocytophagaceae</taxon>
        <taxon>Xanthocytophaga</taxon>
    </lineage>
</organism>